<dbReference type="EMBL" id="JBJUVG010000009">
    <property type="protein sequence ID" value="MFM9414078.1"/>
    <property type="molecule type" value="Genomic_DNA"/>
</dbReference>
<dbReference type="RefSeq" id="WP_408977692.1">
    <property type="nucleotide sequence ID" value="NZ_JBJUVG010000009.1"/>
</dbReference>
<evidence type="ECO:0000313" key="6">
    <source>
        <dbReference type="Proteomes" id="UP001631949"/>
    </source>
</evidence>
<evidence type="ECO:0000256" key="3">
    <source>
        <dbReference type="ARBA" id="ARBA00022912"/>
    </source>
</evidence>
<dbReference type="InterPro" id="IPR036196">
    <property type="entry name" value="Ptyr_pPase_sf"/>
</dbReference>
<evidence type="ECO:0000259" key="4">
    <source>
        <dbReference type="SMART" id="SM00226"/>
    </source>
</evidence>
<protein>
    <recommendedName>
        <fullName evidence="4">Phosphotyrosine protein phosphatase I domain-containing protein</fullName>
    </recommendedName>
</protein>
<dbReference type="PANTHER" id="PTHR11717:SF31">
    <property type="entry name" value="LOW MOLECULAR WEIGHT PROTEIN-TYROSINE-PHOSPHATASE ETP-RELATED"/>
    <property type="match status" value="1"/>
</dbReference>
<evidence type="ECO:0000256" key="1">
    <source>
        <dbReference type="ARBA" id="ARBA00011063"/>
    </source>
</evidence>
<dbReference type="PRINTS" id="PR00719">
    <property type="entry name" value="LMWPTPASE"/>
</dbReference>
<reference evidence="5 6" key="1">
    <citation type="journal article" date="2016" name="Int. J. Syst. Evol. Microbiol.">
        <title>Peptococcus simiae sp. nov., isolated from rhesus macaque faeces and emended description of the genus Peptococcus.</title>
        <authorList>
            <person name="Shkoporov A.N."/>
            <person name="Efimov B.A."/>
            <person name="Kondova I."/>
            <person name="Ouwerling B."/>
            <person name="Chaplin A.V."/>
            <person name="Shcherbakova V.A."/>
            <person name="Langermans J.A.M."/>
        </authorList>
    </citation>
    <scope>NUCLEOTIDE SEQUENCE [LARGE SCALE GENOMIC DNA]</scope>
    <source>
        <strain evidence="5 6">M108</strain>
    </source>
</reference>
<dbReference type="Proteomes" id="UP001631949">
    <property type="component" value="Unassembled WGS sequence"/>
</dbReference>
<keyword evidence="6" id="KW-1185">Reference proteome</keyword>
<dbReference type="SMART" id="SM00226">
    <property type="entry name" value="LMWPc"/>
    <property type="match status" value="1"/>
</dbReference>
<name>A0ABW9H129_9FIRM</name>
<evidence type="ECO:0000313" key="5">
    <source>
        <dbReference type="EMBL" id="MFM9414078.1"/>
    </source>
</evidence>
<comment type="similarity">
    <text evidence="1">Belongs to the low molecular weight phosphotyrosine protein phosphatase family.</text>
</comment>
<keyword evidence="2" id="KW-0378">Hydrolase</keyword>
<dbReference type="Gene3D" id="3.40.50.2300">
    <property type="match status" value="1"/>
</dbReference>
<sequence>MNLVFVCTGNTCRSPMAAAVAMDKMARDPDRYRDLALVSCGLFAQPGAPISAGAADALDRHGLKAGDHRAMQLTPDHVAAADLIVTMTSAQAAQLKAAFPDAGAKIRPLAARDIRDPFGGDADDYEEAYQDIDQAVAALLEEIAKEDAS</sequence>
<dbReference type="Pfam" id="PF01451">
    <property type="entry name" value="LMWPc"/>
    <property type="match status" value="1"/>
</dbReference>
<comment type="caution">
    <text evidence="5">The sequence shown here is derived from an EMBL/GenBank/DDBJ whole genome shotgun (WGS) entry which is preliminary data.</text>
</comment>
<dbReference type="InterPro" id="IPR017867">
    <property type="entry name" value="Tyr_phospatase_low_mol_wt"/>
</dbReference>
<proteinExistence type="inferred from homology"/>
<organism evidence="5 6">
    <name type="scientific">Peptococcus simiae</name>
    <dbReference type="NCBI Taxonomy" id="1643805"/>
    <lineage>
        <taxon>Bacteria</taxon>
        <taxon>Bacillati</taxon>
        <taxon>Bacillota</taxon>
        <taxon>Clostridia</taxon>
        <taxon>Eubacteriales</taxon>
        <taxon>Peptococcaceae</taxon>
        <taxon>Peptococcus</taxon>
    </lineage>
</organism>
<dbReference type="InterPro" id="IPR050438">
    <property type="entry name" value="LMW_PTPase"/>
</dbReference>
<gene>
    <name evidence="5" type="ORF">ACKQTC_06835</name>
</gene>
<keyword evidence="3" id="KW-0904">Protein phosphatase</keyword>
<dbReference type="SUPFAM" id="SSF52788">
    <property type="entry name" value="Phosphotyrosine protein phosphatases I"/>
    <property type="match status" value="1"/>
</dbReference>
<dbReference type="PANTHER" id="PTHR11717">
    <property type="entry name" value="LOW MOLECULAR WEIGHT PROTEIN TYROSINE PHOSPHATASE"/>
    <property type="match status" value="1"/>
</dbReference>
<dbReference type="InterPro" id="IPR023485">
    <property type="entry name" value="Ptyr_pPase"/>
</dbReference>
<evidence type="ECO:0000256" key="2">
    <source>
        <dbReference type="ARBA" id="ARBA00022801"/>
    </source>
</evidence>
<feature type="domain" description="Phosphotyrosine protein phosphatase I" evidence="4">
    <location>
        <begin position="1"/>
        <end position="142"/>
    </location>
</feature>
<accession>A0ABW9H129</accession>